<dbReference type="GO" id="GO:0003677">
    <property type="term" value="F:DNA binding"/>
    <property type="evidence" value="ECO:0007669"/>
    <property type="project" value="InterPro"/>
</dbReference>
<dbReference type="Gene3D" id="1.10.10.10">
    <property type="entry name" value="Winged helix-like DNA-binding domain superfamily/Winged helix DNA-binding domain"/>
    <property type="match status" value="1"/>
</dbReference>
<dbReference type="NCBIfam" id="TIGR02985">
    <property type="entry name" value="Sig70_bacteroi1"/>
    <property type="match status" value="1"/>
</dbReference>
<dbReference type="Proteomes" id="UP000309872">
    <property type="component" value="Unassembled WGS sequence"/>
</dbReference>
<dbReference type="GO" id="GO:0006352">
    <property type="term" value="P:DNA-templated transcription initiation"/>
    <property type="evidence" value="ECO:0007669"/>
    <property type="project" value="InterPro"/>
</dbReference>
<dbReference type="CDD" id="cd06171">
    <property type="entry name" value="Sigma70_r4"/>
    <property type="match status" value="1"/>
</dbReference>
<dbReference type="PANTHER" id="PTHR43133:SF46">
    <property type="entry name" value="RNA POLYMERASE SIGMA-70 FACTOR ECF SUBFAMILY"/>
    <property type="match status" value="1"/>
</dbReference>
<dbReference type="EMBL" id="SUKA01000003">
    <property type="protein sequence ID" value="TJY65484.1"/>
    <property type="molecule type" value="Genomic_DNA"/>
</dbReference>
<dbReference type="InterPro" id="IPR007627">
    <property type="entry name" value="RNA_pol_sigma70_r2"/>
</dbReference>
<dbReference type="InterPro" id="IPR013325">
    <property type="entry name" value="RNA_pol_sigma_r2"/>
</dbReference>
<keyword evidence="3" id="KW-0731">Sigma factor</keyword>
<dbReference type="InterPro" id="IPR039425">
    <property type="entry name" value="RNA_pol_sigma-70-like"/>
</dbReference>
<sequence>MSQSPPANEKELLIDIANGSELAFSTLFDQYSAFVYSFGYKLMRSKESAQEIVQDIFLKIWVGRDKLISIENFGAYLNILVRNHCFNLLRKLAQQEKIYPELSGIYPNAESTTQNTVSYRETVKILDEILTALPAQQRDIYILCHFEGMKYEEVAKKMNISLHTVHYHMKLALKSIREHLIKRGISYQALLFFFICSQ</sequence>
<dbReference type="Pfam" id="PF04542">
    <property type="entry name" value="Sigma70_r2"/>
    <property type="match status" value="1"/>
</dbReference>
<reference evidence="7 8" key="1">
    <citation type="submission" date="2019-04" db="EMBL/GenBank/DDBJ databases">
        <title>Sphingobacterium olei sp. nov., isolated from oil-contaminated soil.</title>
        <authorList>
            <person name="Liu B."/>
        </authorList>
    </citation>
    <scope>NUCLEOTIDE SEQUENCE [LARGE SCALE GENOMIC DNA]</scope>
    <source>
        <strain evidence="7 8">Y3L14</strain>
    </source>
</reference>
<evidence type="ECO:0000256" key="3">
    <source>
        <dbReference type="ARBA" id="ARBA00023082"/>
    </source>
</evidence>
<evidence type="ECO:0000256" key="2">
    <source>
        <dbReference type="ARBA" id="ARBA00023015"/>
    </source>
</evidence>
<dbReference type="InterPro" id="IPR014327">
    <property type="entry name" value="RNA_pol_sigma70_bacteroid"/>
</dbReference>
<name>A0A4U0H315_9SPHI</name>
<dbReference type="InterPro" id="IPR013324">
    <property type="entry name" value="RNA_pol_sigma_r3/r4-like"/>
</dbReference>
<feature type="domain" description="RNA polymerase sigma factor 70 region 4 type 2" evidence="6">
    <location>
        <begin position="125"/>
        <end position="175"/>
    </location>
</feature>
<dbReference type="PANTHER" id="PTHR43133">
    <property type="entry name" value="RNA POLYMERASE ECF-TYPE SIGMA FACTO"/>
    <property type="match status" value="1"/>
</dbReference>
<dbReference type="InterPro" id="IPR014284">
    <property type="entry name" value="RNA_pol_sigma-70_dom"/>
</dbReference>
<dbReference type="InterPro" id="IPR036388">
    <property type="entry name" value="WH-like_DNA-bd_sf"/>
</dbReference>
<evidence type="ECO:0000256" key="1">
    <source>
        <dbReference type="ARBA" id="ARBA00010641"/>
    </source>
</evidence>
<proteinExistence type="inferred from homology"/>
<dbReference type="SUPFAM" id="SSF88946">
    <property type="entry name" value="Sigma2 domain of RNA polymerase sigma factors"/>
    <property type="match status" value="1"/>
</dbReference>
<dbReference type="AlphaFoldDB" id="A0A4U0H315"/>
<keyword evidence="2" id="KW-0805">Transcription regulation</keyword>
<dbReference type="NCBIfam" id="TIGR02937">
    <property type="entry name" value="sigma70-ECF"/>
    <property type="match status" value="1"/>
</dbReference>
<keyword evidence="4" id="KW-0804">Transcription</keyword>
<evidence type="ECO:0000259" key="6">
    <source>
        <dbReference type="Pfam" id="PF08281"/>
    </source>
</evidence>
<dbReference type="GO" id="GO:0016987">
    <property type="term" value="F:sigma factor activity"/>
    <property type="evidence" value="ECO:0007669"/>
    <property type="project" value="UniProtKB-KW"/>
</dbReference>
<evidence type="ECO:0000313" key="8">
    <source>
        <dbReference type="Proteomes" id="UP000309872"/>
    </source>
</evidence>
<gene>
    <name evidence="7" type="ORF">FAZ19_10100</name>
</gene>
<keyword evidence="8" id="KW-1185">Reference proteome</keyword>
<dbReference type="Gene3D" id="1.10.1740.10">
    <property type="match status" value="1"/>
</dbReference>
<accession>A0A4U0H315</accession>
<comment type="caution">
    <text evidence="7">The sequence shown here is derived from an EMBL/GenBank/DDBJ whole genome shotgun (WGS) entry which is preliminary data.</text>
</comment>
<evidence type="ECO:0000259" key="5">
    <source>
        <dbReference type="Pfam" id="PF04542"/>
    </source>
</evidence>
<feature type="domain" description="RNA polymerase sigma-70 region 2" evidence="5">
    <location>
        <begin position="27"/>
        <end position="92"/>
    </location>
</feature>
<dbReference type="InterPro" id="IPR013249">
    <property type="entry name" value="RNA_pol_sigma70_r4_t2"/>
</dbReference>
<protein>
    <submittedName>
        <fullName evidence="7">RNA polymerase sigma-70 factor</fullName>
    </submittedName>
</protein>
<dbReference type="RefSeq" id="WP_136820613.1">
    <property type="nucleotide sequence ID" value="NZ_BMJX01000003.1"/>
</dbReference>
<organism evidence="7 8">
    <name type="scientific">Sphingobacterium alkalisoli</name>
    <dbReference type="NCBI Taxonomy" id="1874115"/>
    <lineage>
        <taxon>Bacteria</taxon>
        <taxon>Pseudomonadati</taxon>
        <taxon>Bacteroidota</taxon>
        <taxon>Sphingobacteriia</taxon>
        <taxon>Sphingobacteriales</taxon>
        <taxon>Sphingobacteriaceae</taxon>
        <taxon>Sphingobacterium</taxon>
    </lineage>
</organism>
<comment type="similarity">
    <text evidence="1">Belongs to the sigma-70 factor family. ECF subfamily.</text>
</comment>
<dbReference type="SUPFAM" id="SSF88659">
    <property type="entry name" value="Sigma3 and sigma4 domains of RNA polymerase sigma factors"/>
    <property type="match status" value="1"/>
</dbReference>
<evidence type="ECO:0000313" key="7">
    <source>
        <dbReference type="EMBL" id="TJY65484.1"/>
    </source>
</evidence>
<dbReference type="Pfam" id="PF08281">
    <property type="entry name" value="Sigma70_r4_2"/>
    <property type="match status" value="1"/>
</dbReference>
<dbReference type="OrthoDB" id="799938at2"/>
<evidence type="ECO:0000256" key="4">
    <source>
        <dbReference type="ARBA" id="ARBA00023163"/>
    </source>
</evidence>